<feature type="transmembrane region" description="Helical" evidence="6">
    <location>
        <begin position="150"/>
        <end position="170"/>
    </location>
</feature>
<dbReference type="NCBIfam" id="NF037997">
    <property type="entry name" value="Na_Pi_symport"/>
    <property type="match status" value="1"/>
</dbReference>
<sequence length="559" mass="59886">MAPPLQSRVSIAVVRGVRRGTMEILASIFAGLGLFFIGIRLIGNHLKQLAGRRMRALIARAVSGRGAVTLFGLVAGAIMQSVNAVTYVLVALVTAGAIENRRAFPVISWANIGTSMLVIVAALNLHLLALFLVGAIGIAFYLNLDQSARYRHAVGALLGVGLLFLGIDLIKSGSSILKQVDWLKDGMLYAAHYPVLSFAIGTGVALVAQSSSTITIVAMAMATAGLLSFEAGAMVVIGAGCGSALSAWALAGRLQGSARQLVLYQIVLKGLGVASLLLLFVIDQFEGQTLVVPLLAHLKLSPAAQLAAVYVVLQLASDLAMRVLNRPVLALIERCAPPSMAEVLGRPHYLQDGALAESESALLLVDKEQQRLLASLALYLDPLRAEGQKETLLLDARYDAERNVMRECDQFLTEVADRNHSREVLEQTIVFRDRNALIASLQDSLFELASLAGSSSHAREVRGLIDNLVESLHMMLEVLAEAAASPEAEDLHLLRALTHDRSELMDGIRKRLQGGEADIAPDVQQAAFAATTLFERCVWLLRRYVLLLDTRTGAAAGQA</sequence>
<evidence type="ECO:0000256" key="3">
    <source>
        <dbReference type="ARBA" id="ARBA00022692"/>
    </source>
</evidence>
<dbReference type="EMBL" id="CP022579">
    <property type="protein sequence ID" value="QEL63892.1"/>
    <property type="molecule type" value="Genomic_DNA"/>
</dbReference>
<feature type="transmembrane region" description="Helical" evidence="6">
    <location>
        <begin position="191"/>
        <end position="219"/>
    </location>
</feature>
<keyword evidence="3 6" id="KW-0812">Transmembrane</keyword>
<dbReference type="InterPro" id="IPR003841">
    <property type="entry name" value="Na/Pi_transpt"/>
</dbReference>
<evidence type="ECO:0000256" key="2">
    <source>
        <dbReference type="ARBA" id="ARBA00022475"/>
    </source>
</evidence>
<keyword evidence="4 6" id="KW-1133">Transmembrane helix</keyword>
<keyword evidence="2" id="KW-1003">Cell membrane</keyword>
<feature type="transmembrane region" description="Helical" evidence="6">
    <location>
        <begin position="231"/>
        <end position="250"/>
    </location>
</feature>
<reference evidence="7 8" key="1">
    <citation type="submission" date="2017-07" db="EMBL/GenBank/DDBJ databases">
        <title>Complete genome sequence of Oryzomicrobium terrae TPP412.</title>
        <authorList>
            <person name="Chiu L.-W."/>
            <person name="Lo K.-J."/>
            <person name="Tsai Y.-M."/>
            <person name="Lin S.-S."/>
            <person name="Kuo C.-H."/>
            <person name="Liu C.-T."/>
        </authorList>
    </citation>
    <scope>NUCLEOTIDE SEQUENCE [LARGE SCALE GENOMIC DNA]</scope>
    <source>
        <strain evidence="7 8">TPP412</strain>
    </source>
</reference>
<feature type="transmembrane region" description="Helical" evidence="6">
    <location>
        <begin position="24"/>
        <end position="43"/>
    </location>
</feature>
<dbReference type="GO" id="GO:0005886">
    <property type="term" value="C:plasma membrane"/>
    <property type="evidence" value="ECO:0007669"/>
    <property type="project" value="UniProtKB-SubCell"/>
</dbReference>
<feature type="transmembrane region" description="Helical" evidence="6">
    <location>
        <begin position="262"/>
        <end position="282"/>
    </location>
</feature>
<dbReference type="GO" id="GO:0044341">
    <property type="term" value="P:sodium-dependent phosphate transport"/>
    <property type="evidence" value="ECO:0007669"/>
    <property type="project" value="InterPro"/>
</dbReference>
<gene>
    <name evidence="7" type="primary">yjbB</name>
    <name evidence="7" type="ORF">OTERR_04160</name>
</gene>
<dbReference type="GO" id="GO:0005436">
    <property type="term" value="F:sodium:phosphate symporter activity"/>
    <property type="evidence" value="ECO:0007669"/>
    <property type="project" value="InterPro"/>
</dbReference>
<keyword evidence="8" id="KW-1185">Reference proteome</keyword>
<evidence type="ECO:0000313" key="7">
    <source>
        <dbReference type="EMBL" id="QEL63892.1"/>
    </source>
</evidence>
<dbReference type="AlphaFoldDB" id="A0A5C1E4R0"/>
<organism evidence="7 8">
    <name type="scientific">Oryzomicrobium terrae</name>
    <dbReference type="NCBI Taxonomy" id="1735038"/>
    <lineage>
        <taxon>Bacteria</taxon>
        <taxon>Pseudomonadati</taxon>
        <taxon>Pseudomonadota</taxon>
        <taxon>Betaproteobacteria</taxon>
        <taxon>Rhodocyclales</taxon>
        <taxon>Rhodocyclaceae</taxon>
        <taxon>Oryzomicrobium</taxon>
    </lineage>
</organism>
<dbReference type="PANTHER" id="PTHR10010">
    <property type="entry name" value="SOLUTE CARRIER FAMILY 34 SODIUM PHOSPHATE , MEMBER 2-RELATED"/>
    <property type="match status" value="1"/>
</dbReference>
<dbReference type="PANTHER" id="PTHR10010:SF46">
    <property type="entry name" value="SODIUM-DEPENDENT PHOSPHATE TRANSPORT PROTEIN 2B"/>
    <property type="match status" value="1"/>
</dbReference>
<accession>A0A5C1E4R0</accession>
<proteinExistence type="predicted"/>
<evidence type="ECO:0000256" key="5">
    <source>
        <dbReference type="ARBA" id="ARBA00023136"/>
    </source>
</evidence>
<evidence type="ECO:0000256" key="1">
    <source>
        <dbReference type="ARBA" id="ARBA00004651"/>
    </source>
</evidence>
<keyword evidence="5 6" id="KW-0472">Membrane</keyword>
<feature type="transmembrane region" description="Helical" evidence="6">
    <location>
        <begin position="55"/>
        <end position="78"/>
    </location>
</feature>
<evidence type="ECO:0000256" key="4">
    <source>
        <dbReference type="ARBA" id="ARBA00022989"/>
    </source>
</evidence>
<name>A0A5C1E4R0_9RHOO</name>
<dbReference type="Pfam" id="PF02690">
    <property type="entry name" value="Na_Pi_cotrans"/>
    <property type="match status" value="2"/>
</dbReference>
<protein>
    <submittedName>
        <fullName evidence="7">Phosphate:Na+ symporter</fullName>
    </submittedName>
</protein>
<feature type="transmembrane region" description="Helical" evidence="6">
    <location>
        <begin position="116"/>
        <end position="144"/>
    </location>
</feature>
<dbReference type="KEGG" id="otr:OTERR_04160"/>
<comment type="subcellular location">
    <subcellularLocation>
        <location evidence="1">Cell membrane</location>
        <topology evidence="1">Multi-pass membrane protein</topology>
    </subcellularLocation>
</comment>
<evidence type="ECO:0000313" key="8">
    <source>
        <dbReference type="Proteomes" id="UP000323671"/>
    </source>
</evidence>
<dbReference type="Proteomes" id="UP000323671">
    <property type="component" value="Chromosome"/>
</dbReference>
<evidence type="ECO:0000256" key="6">
    <source>
        <dbReference type="SAM" id="Phobius"/>
    </source>
</evidence>